<keyword evidence="1 4" id="KW-0808">Transferase</keyword>
<dbReference type="SUPFAM" id="SSF52540">
    <property type="entry name" value="P-loop containing nucleoside triphosphate hydrolases"/>
    <property type="match status" value="1"/>
</dbReference>
<evidence type="ECO:0000313" key="5">
    <source>
        <dbReference type="Proteomes" id="UP000231701"/>
    </source>
</evidence>
<dbReference type="InterPro" id="IPR037359">
    <property type="entry name" value="NST/OST"/>
</dbReference>
<dbReference type="PANTHER" id="PTHR10605">
    <property type="entry name" value="HEPARAN SULFATE SULFOTRANSFERASE"/>
    <property type="match status" value="1"/>
</dbReference>
<proteinExistence type="predicted"/>
<keyword evidence="2" id="KW-0325">Glycoprotein</keyword>
<dbReference type="Gene3D" id="3.40.50.300">
    <property type="entry name" value="P-loop containing nucleotide triphosphate hydrolases"/>
    <property type="match status" value="1"/>
</dbReference>
<dbReference type="AlphaFoldDB" id="A0A2K8L227"/>
<dbReference type="Pfam" id="PF00685">
    <property type="entry name" value="Sulfotransfer_1"/>
    <property type="match status" value="1"/>
</dbReference>
<dbReference type="InterPro" id="IPR000863">
    <property type="entry name" value="Sulfotransferase_dom"/>
</dbReference>
<name>A0A2K8L227_MARES</name>
<evidence type="ECO:0000256" key="1">
    <source>
        <dbReference type="ARBA" id="ARBA00022679"/>
    </source>
</evidence>
<feature type="domain" description="Sulfotransferase" evidence="3">
    <location>
        <begin position="3"/>
        <end position="192"/>
    </location>
</feature>
<dbReference type="KEGG" id="maes:Ga0123461_1867"/>
<gene>
    <name evidence="4" type="ORF">Ga0123461_1867</name>
</gene>
<dbReference type="Proteomes" id="UP000231701">
    <property type="component" value="Chromosome"/>
</dbReference>
<keyword evidence="5" id="KW-1185">Reference proteome</keyword>
<dbReference type="GO" id="GO:0008146">
    <property type="term" value="F:sulfotransferase activity"/>
    <property type="evidence" value="ECO:0007669"/>
    <property type="project" value="InterPro"/>
</dbReference>
<sequence>MPNFMIIGAAKSGTTSLHHYLTQHPQIFLPMEKELQFFTDNELYNKGKEFYLNSYFSGAESYSAIGEATPFYLHRPEIVIPRLKHFFPAESLKFIVLLRDPVKRAWSHYLHMVRLGLEPLSFEQALEAESERLSQQPMSWYSYFSDGLYYRQLEKWFNQFPKEHFLIITQDQLAENVTQTLEDVFMFLDVESHISIADTTMKNEAGEAKSKLLMRFLMGRPFGMPAIKRVLPIKFRRRVGMKLRQMNTRPVSSVMEMNAETYDLLRKEYDQDIASLERLLNRSFASWRTEVC</sequence>
<accession>A0A2K8L227</accession>
<organism evidence="4 5">
    <name type="scientific">Mariprofundus aestuarium</name>
    <dbReference type="NCBI Taxonomy" id="1921086"/>
    <lineage>
        <taxon>Bacteria</taxon>
        <taxon>Pseudomonadati</taxon>
        <taxon>Pseudomonadota</taxon>
        <taxon>Candidatius Mariprofundia</taxon>
        <taxon>Mariprofundales</taxon>
        <taxon>Mariprofundaceae</taxon>
        <taxon>Mariprofundus</taxon>
    </lineage>
</organism>
<protein>
    <submittedName>
        <fullName evidence="4">Sulfotransferase domain-containing protein</fullName>
    </submittedName>
</protein>
<dbReference type="EMBL" id="CP018799">
    <property type="protein sequence ID" value="ATX80279.1"/>
    <property type="molecule type" value="Genomic_DNA"/>
</dbReference>
<evidence type="ECO:0000313" key="4">
    <source>
        <dbReference type="EMBL" id="ATX80279.1"/>
    </source>
</evidence>
<evidence type="ECO:0000259" key="3">
    <source>
        <dbReference type="Pfam" id="PF00685"/>
    </source>
</evidence>
<dbReference type="PANTHER" id="PTHR10605:SF56">
    <property type="entry name" value="BIFUNCTIONAL HEPARAN SULFATE N-DEACETYLASE_N-SULFOTRANSFERASE"/>
    <property type="match status" value="1"/>
</dbReference>
<dbReference type="InterPro" id="IPR027417">
    <property type="entry name" value="P-loop_NTPase"/>
</dbReference>
<reference evidence="4 5" key="1">
    <citation type="submission" date="2016-12" db="EMBL/GenBank/DDBJ databases">
        <title>Isolation and genomic insights into novel planktonic Zetaproteobacteria from stratified waters of the Chesapeake Bay.</title>
        <authorList>
            <person name="McAllister S.M."/>
            <person name="Kato S."/>
            <person name="Chan C.S."/>
            <person name="Chiu B.K."/>
            <person name="Field E.K."/>
        </authorList>
    </citation>
    <scope>NUCLEOTIDE SEQUENCE [LARGE SCALE GENOMIC DNA]</scope>
    <source>
        <strain evidence="4 5">CP-5</strain>
    </source>
</reference>
<evidence type="ECO:0000256" key="2">
    <source>
        <dbReference type="ARBA" id="ARBA00023180"/>
    </source>
</evidence>